<dbReference type="InterPro" id="IPR029016">
    <property type="entry name" value="GAF-like_dom_sf"/>
</dbReference>
<sequence>MSGQERPAEFVQSLERGLLIIRSFTPRHSRMTLTEVAERTHMPRSAARRFLLTLESLGYVRQDGRYFSLSPSVLELGYSYLSSVHPWDAAHPLLEHLSDDIDENVLAGVLDGTDVVCVDRTSRRLVTFAVFVGGRVPAHASSMGRAILAHLEPEELDRYFATAELVAVTEATTTDEQRLRAELAQVRKQGWATTEHELERGLMSVSAPVFGPNGQVVAAINVSAHGGRLSQADVEARISPPLLDCARNVSILFGARSAFNGSERRR</sequence>
<keyword evidence="10" id="KW-1185">Reference proteome</keyword>
<gene>
    <name evidence="9" type="ORF">ITP53_04470</name>
</gene>
<dbReference type="Pfam" id="PF09339">
    <property type="entry name" value="HTH_IclR"/>
    <property type="match status" value="1"/>
</dbReference>
<dbReference type="Gene3D" id="3.30.450.40">
    <property type="match status" value="1"/>
</dbReference>
<dbReference type="PANTHER" id="PTHR30136">
    <property type="entry name" value="HELIX-TURN-HELIX TRANSCRIPTIONAL REGULATOR, ICLR FAMILY"/>
    <property type="match status" value="1"/>
</dbReference>
<dbReference type="GO" id="GO:0003700">
    <property type="term" value="F:DNA-binding transcription factor activity"/>
    <property type="evidence" value="ECO:0007669"/>
    <property type="project" value="TreeGrafter"/>
</dbReference>
<dbReference type="Pfam" id="PF01614">
    <property type="entry name" value="IclR_C"/>
    <property type="match status" value="1"/>
</dbReference>
<dbReference type="PROSITE" id="PS51077">
    <property type="entry name" value="HTH_ICLR"/>
    <property type="match status" value="1"/>
</dbReference>
<dbReference type="SUPFAM" id="SSF55781">
    <property type="entry name" value="GAF domain-like"/>
    <property type="match status" value="1"/>
</dbReference>
<organism evidence="9 10">
    <name type="scientific">Nonomuraea cypriaca</name>
    <dbReference type="NCBI Taxonomy" id="1187855"/>
    <lineage>
        <taxon>Bacteria</taxon>
        <taxon>Bacillati</taxon>
        <taxon>Actinomycetota</taxon>
        <taxon>Actinomycetes</taxon>
        <taxon>Streptosporangiales</taxon>
        <taxon>Streptosporangiaceae</taxon>
        <taxon>Nonomuraea</taxon>
    </lineage>
</organism>
<evidence type="ECO:0000256" key="5">
    <source>
        <dbReference type="ARBA" id="ARBA00058938"/>
    </source>
</evidence>
<dbReference type="PANTHER" id="PTHR30136:SF34">
    <property type="entry name" value="TRANSCRIPTIONAL REGULATOR"/>
    <property type="match status" value="1"/>
</dbReference>
<evidence type="ECO:0000256" key="4">
    <source>
        <dbReference type="ARBA" id="ARBA00023163"/>
    </source>
</evidence>
<dbReference type="InterPro" id="IPR036388">
    <property type="entry name" value="WH-like_DNA-bd_sf"/>
</dbReference>
<keyword evidence="4" id="KW-0804">Transcription</keyword>
<dbReference type="InterPro" id="IPR036390">
    <property type="entry name" value="WH_DNA-bd_sf"/>
</dbReference>
<name>A0A931EX05_9ACTN</name>
<dbReference type="InterPro" id="IPR050707">
    <property type="entry name" value="HTH_MetabolicPath_Reg"/>
</dbReference>
<dbReference type="SMART" id="SM00346">
    <property type="entry name" value="HTH_ICLR"/>
    <property type="match status" value="1"/>
</dbReference>
<proteinExistence type="predicted"/>
<evidence type="ECO:0000313" key="10">
    <source>
        <dbReference type="Proteomes" id="UP000605361"/>
    </source>
</evidence>
<keyword evidence="2" id="KW-0805">Transcription regulation</keyword>
<dbReference type="GO" id="GO:0003677">
    <property type="term" value="F:DNA binding"/>
    <property type="evidence" value="ECO:0007669"/>
    <property type="project" value="UniProtKB-KW"/>
</dbReference>
<evidence type="ECO:0000256" key="1">
    <source>
        <dbReference type="ARBA" id="ARBA00022798"/>
    </source>
</evidence>
<dbReference type="Gene3D" id="1.10.10.10">
    <property type="entry name" value="Winged helix-like DNA-binding domain superfamily/Winged helix DNA-binding domain"/>
    <property type="match status" value="1"/>
</dbReference>
<comment type="caution">
    <text evidence="9">The sequence shown here is derived from an EMBL/GenBank/DDBJ whole genome shotgun (WGS) entry which is preliminary data.</text>
</comment>
<evidence type="ECO:0000259" key="7">
    <source>
        <dbReference type="PROSITE" id="PS51077"/>
    </source>
</evidence>
<dbReference type="GO" id="GO:0006071">
    <property type="term" value="P:glycerol metabolic process"/>
    <property type="evidence" value="ECO:0007669"/>
    <property type="project" value="UniProtKB-KW"/>
</dbReference>
<evidence type="ECO:0000256" key="2">
    <source>
        <dbReference type="ARBA" id="ARBA00023015"/>
    </source>
</evidence>
<dbReference type="Proteomes" id="UP000605361">
    <property type="component" value="Unassembled WGS sequence"/>
</dbReference>
<protein>
    <recommendedName>
        <fullName evidence="6">Glycerol operon regulatory protein</fullName>
    </recommendedName>
</protein>
<evidence type="ECO:0000313" key="9">
    <source>
        <dbReference type="EMBL" id="MBF8185002.1"/>
    </source>
</evidence>
<dbReference type="InterPro" id="IPR005471">
    <property type="entry name" value="Tscrpt_reg_IclR_N"/>
</dbReference>
<evidence type="ECO:0000256" key="3">
    <source>
        <dbReference type="ARBA" id="ARBA00023125"/>
    </source>
</evidence>
<dbReference type="InterPro" id="IPR014757">
    <property type="entry name" value="Tscrpt_reg_IclR_C"/>
</dbReference>
<evidence type="ECO:0000256" key="6">
    <source>
        <dbReference type="ARBA" id="ARBA00070406"/>
    </source>
</evidence>
<keyword evidence="1" id="KW-0319">Glycerol metabolism</keyword>
<keyword evidence="3" id="KW-0238">DNA-binding</keyword>
<dbReference type="RefSeq" id="WP_195893990.1">
    <property type="nucleotide sequence ID" value="NZ_JADOGI010000008.1"/>
</dbReference>
<dbReference type="GO" id="GO:0045892">
    <property type="term" value="P:negative regulation of DNA-templated transcription"/>
    <property type="evidence" value="ECO:0007669"/>
    <property type="project" value="TreeGrafter"/>
</dbReference>
<feature type="domain" description="IclR-ED" evidence="8">
    <location>
        <begin position="72"/>
        <end position="255"/>
    </location>
</feature>
<reference evidence="9" key="1">
    <citation type="submission" date="2020-11" db="EMBL/GenBank/DDBJ databases">
        <title>Whole-genome analyses of Nonomuraea sp. K274.</title>
        <authorList>
            <person name="Veyisoglu A."/>
        </authorList>
    </citation>
    <scope>NUCLEOTIDE SEQUENCE</scope>
    <source>
        <strain evidence="9">K274</strain>
    </source>
</reference>
<accession>A0A931EX05</accession>
<evidence type="ECO:0000259" key="8">
    <source>
        <dbReference type="PROSITE" id="PS51078"/>
    </source>
</evidence>
<dbReference type="SUPFAM" id="SSF46785">
    <property type="entry name" value="Winged helix' DNA-binding domain"/>
    <property type="match status" value="1"/>
</dbReference>
<dbReference type="FunFam" id="1.10.10.10:FF:000056">
    <property type="entry name" value="IclR family transcriptional regulator"/>
    <property type="match status" value="1"/>
</dbReference>
<comment type="function">
    <text evidence="5">May be an activator protein for the gylABX operon.</text>
</comment>
<feature type="domain" description="HTH iclR-type" evidence="7">
    <location>
        <begin position="11"/>
        <end position="71"/>
    </location>
</feature>
<dbReference type="EMBL" id="JADOGI010000008">
    <property type="protein sequence ID" value="MBF8185002.1"/>
    <property type="molecule type" value="Genomic_DNA"/>
</dbReference>
<dbReference type="PROSITE" id="PS51078">
    <property type="entry name" value="ICLR_ED"/>
    <property type="match status" value="1"/>
</dbReference>
<dbReference type="AlphaFoldDB" id="A0A931EX05"/>